<dbReference type="SUPFAM" id="SSF48695">
    <property type="entry name" value="Multiheme cytochromes"/>
    <property type="match status" value="1"/>
</dbReference>
<dbReference type="AlphaFoldDB" id="D8PJG9"/>
<organism evidence="1 2">
    <name type="scientific">Nitrospira defluvii</name>
    <dbReference type="NCBI Taxonomy" id="330214"/>
    <lineage>
        <taxon>Bacteria</taxon>
        <taxon>Pseudomonadati</taxon>
        <taxon>Nitrospirota</taxon>
        <taxon>Nitrospiria</taxon>
        <taxon>Nitrospirales</taxon>
        <taxon>Nitrospiraceae</taxon>
        <taxon>Nitrospira</taxon>
    </lineage>
</organism>
<keyword evidence="2" id="KW-1185">Reference proteome</keyword>
<dbReference type="HOGENOM" id="CLU_1955633_0_0_0"/>
<evidence type="ECO:0000313" key="2">
    <source>
        <dbReference type="Proteomes" id="UP000001660"/>
    </source>
</evidence>
<dbReference type="EMBL" id="FP929003">
    <property type="protein sequence ID" value="CBK43543.1"/>
    <property type="molecule type" value="Genomic_DNA"/>
</dbReference>
<dbReference type="OrthoDB" id="9830835at2"/>
<gene>
    <name evidence="1" type="ORF">NIDE3870</name>
</gene>
<protein>
    <submittedName>
        <fullName evidence="1">Uncharacterized protein</fullName>
    </submittedName>
</protein>
<dbReference type="InterPro" id="IPR036280">
    <property type="entry name" value="Multihaem_cyt_sf"/>
</dbReference>
<dbReference type="Proteomes" id="UP000001660">
    <property type="component" value="Chromosome"/>
</dbReference>
<accession>D8PJG9</accession>
<dbReference type="STRING" id="330214.NIDE3870"/>
<dbReference type="KEGG" id="nde:NIDE3870"/>
<sequence length="128" mass="13329">MSRPGLGAGLCILGVLVIASVPRWTHGVPYGAVIASEAERPSIAWTIADGGGMVANPHSDLIFRATGAATCLDCHRAGKEGTVSPQVQDNALVQELRAKAKGVHGPGRFADCLRCHAGGDKGVEKYRK</sequence>
<evidence type="ECO:0000313" key="1">
    <source>
        <dbReference type="EMBL" id="CBK43543.1"/>
    </source>
</evidence>
<reference evidence="1 2" key="1">
    <citation type="journal article" date="2010" name="Proc. Natl. Acad. Sci. U.S.A.">
        <title>A Nitrospira metagenome illuminates the physiology and evolution of globally important nitrite-oxidizing bacteria.</title>
        <authorList>
            <person name="Lucker S."/>
            <person name="Wagner M."/>
            <person name="Maixner F."/>
            <person name="Pelletier E."/>
            <person name="Koch H."/>
            <person name="Vacherie B."/>
            <person name="Rattei T."/>
            <person name="Sinninghe Damste J."/>
            <person name="Spieck E."/>
            <person name="Le Paslier D."/>
            <person name="Daims H."/>
        </authorList>
    </citation>
    <scope>NUCLEOTIDE SEQUENCE [LARGE SCALE GENOMIC DNA]</scope>
</reference>
<proteinExistence type="predicted"/>
<name>D8PJG9_9BACT</name>